<keyword evidence="3" id="KW-1185">Reference proteome</keyword>
<evidence type="ECO:0000313" key="3">
    <source>
        <dbReference type="Proteomes" id="UP001190825"/>
    </source>
</evidence>
<reference evidence="2 3" key="1">
    <citation type="journal article" date="2018" name="FEMS Microbiol. Ecol.">
        <title>Co-invading symbiotic mutualists of Medicago polymorpha retain high ancestral diversity and contain diverse accessory genomes.</title>
        <authorList>
            <person name="Porter S.S."/>
            <person name="Faber-Hammond J.J."/>
            <person name="Friesen M.L."/>
        </authorList>
    </citation>
    <scope>NUCLEOTIDE SEQUENCE [LARGE SCALE GENOMIC DNA]</scope>
    <source>
        <strain evidence="2 3">Str16</strain>
    </source>
</reference>
<sequence>MPTISEVRQKFPQYHDLSDDQLADALHRKFYSDIPREEFNAKIGYDAQPRPSGRHLSFEEGAEMLDREERMAGPSGTFGAATTSYLNSMPIVGPMLLGTAQRGAAALSSAFNGESYDDNLKEAQAITDAAQAAHPYVSAGAGVTGAVAGTLPMVVAAPAAFGGGSAGLLARSGMSMLGGGVVGGTDAAVRSGGDLDEVKLGSGWGAGLGLFGPAVGKAVGAGARKVADAYRTAQAAKAAGTRAGTINQLAKAIAGDGLDEAAVRARLDTLGPESMIADLGPNTQGKAAALAAMPGRGQEVMRSALEARHGGANARLAATVDETLGRNVVPSEIERGIEANQQLLSPVYRDAFSQARPYDITAITHDLDRSIQTLRGDAQRALHRVRGMLNVNGQDVVSNDPRVVFQTRQAIDGVLATEANPKVISALTETRQMLDDALTRAVPRIKEADAAYAELARQRQALQRGQSVLDHGRAAPRPSELAAEVQKGALPQGMQIGPSAVPLRLSQGARAEVDRILGSNANDIARLNKLVKSDGDWNRARLSQLFGQEKADRLFQVLDNELQFAKTRDVVTRNSETARRQQHIADLGGTEDPNFARNAYAAGGTSGAVRAAGVRLVDRLANSIMGGRREAANVSLADAMVSNRTALVDAIAQAQRTGQNPALVEALTKSLLLGSGTSGAR</sequence>
<proteinExistence type="predicted"/>
<name>A0ABX4TMP0_9HYPH</name>
<dbReference type="RefSeq" id="WP_101779799.1">
    <property type="nucleotide sequence ID" value="NZ_NBUF01000187.1"/>
</dbReference>
<dbReference type="Proteomes" id="UP001190825">
    <property type="component" value="Unassembled WGS sequence"/>
</dbReference>
<evidence type="ECO:0000313" key="2">
    <source>
        <dbReference type="EMBL" id="PLU03757.1"/>
    </source>
</evidence>
<dbReference type="EMBL" id="NBUC01000067">
    <property type="protein sequence ID" value="PLU03757.1"/>
    <property type="molecule type" value="Genomic_DNA"/>
</dbReference>
<protein>
    <submittedName>
        <fullName evidence="2">Uncharacterized protein</fullName>
    </submittedName>
</protein>
<organism evidence="2 3">
    <name type="scientific">Sinorhizobium medicae</name>
    <dbReference type="NCBI Taxonomy" id="110321"/>
    <lineage>
        <taxon>Bacteria</taxon>
        <taxon>Pseudomonadati</taxon>
        <taxon>Pseudomonadota</taxon>
        <taxon>Alphaproteobacteria</taxon>
        <taxon>Hyphomicrobiales</taxon>
        <taxon>Rhizobiaceae</taxon>
        <taxon>Sinorhizobium/Ensifer group</taxon>
        <taxon>Sinorhizobium</taxon>
    </lineage>
</organism>
<evidence type="ECO:0000256" key="1">
    <source>
        <dbReference type="SAM" id="MobiDB-lite"/>
    </source>
</evidence>
<gene>
    <name evidence="2" type="ORF">BMJ33_12685</name>
</gene>
<feature type="region of interest" description="Disordered" evidence="1">
    <location>
        <begin position="464"/>
        <end position="485"/>
    </location>
</feature>
<accession>A0ABX4TMP0</accession>
<comment type="caution">
    <text evidence="2">The sequence shown here is derived from an EMBL/GenBank/DDBJ whole genome shotgun (WGS) entry which is preliminary data.</text>
</comment>